<protein>
    <submittedName>
        <fullName evidence="1">Uncharacterized protein</fullName>
    </submittedName>
</protein>
<proteinExistence type="predicted"/>
<gene>
    <name evidence="1" type="ORF">GCM10023095_29070</name>
</gene>
<dbReference type="RefSeq" id="WP_345014419.1">
    <property type="nucleotide sequence ID" value="NZ_BAABFC010000023.1"/>
</dbReference>
<dbReference type="Proteomes" id="UP001501321">
    <property type="component" value="Unassembled WGS sequence"/>
</dbReference>
<reference evidence="2" key="1">
    <citation type="journal article" date="2019" name="Int. J. Syst. Evol. Microbiol.">
        <title>The Global Catalogue of Microorganisms (GCM) 10K type strain sequencing project: providing services to taxonomists for standard genome sequencing and annotation.</title>
        <authorList>
            <consortium name="The Broad Institute Genomics Platform"/>
            <consortium name="The Broad Institute Genome Sequencing Center for Infectious Disease"/>
            <person name="Wu L."/>
            <person name="Ma J."/>
        </authorList>
    </citation>
    <scope>NUCLEOTIDE SEQUENCE [LARGE SCALE GENOMIC DNA]</scope>
    <source>
        <strain evidence="2">JCM 32226</strain>
    </source>
</reference>
<evidence type="ECO:0000313" key="1">
    <source>
        <dbReference type="EMBL" id="GAA4503179.1"/>
    </source>
</evidence>
<comment type="caution">
    <text evidence="1">The sequence shown here is derived from an EMBL/GenBank/DDBJ whole genome shotgun (WGS) entry which is preliminary data.</text>
</comment>
<name>A0ABP8QLS8_9GAMM</name>
<sequence length="393" mass="43454">MAGHYAGAQIAGDGTNANRLLLRGMASNFAGGWAENSARQWFGVGGKREWSNIAIDAFGNALGNSIAGSYQKEAGENMTAALRERTLATDQEKIQAHYAALGQELRNTRASNDLLLAENDMVPVFTGAMNMKTEDMTNIEINCVYSGTGKFHNMPVVLSYILNHTANAGASSWEEYYKQMDKQLDEFDGFNQAVKELGINGPELILIKKAFIARSLIMEHMLSPGEKGVQVYLTDENAAVVFKECNNEKLGVKDYRDDVFFSAADFVNTFHLNKDALIGRQKLQDGFFETQLYFGYGNESFHVAGKGAFKDNISYFSKDGDKSVDFYSDKKVMVQTMADRGENELPAGSRVSIDGAVHHHEVSYYLFADIAVKSDFWNRSANFKLMPNNSAGS</sequence>
<accession>A0ABP8QLS8</accession>
<dbReference type="EMBL" id="BAABFC010000023">
    <property type="protein sequence ID" value="GAA4503179.1"/>
    <property type="molecule type" value="Genomic_DNA"/>
</dbReference>
<evidence type="ECO:0000313" key="2">
    <source>
        <dbReference type="Proteomes" id="UP001501321"/>
    </source>
</evidence>
<organism evidence="1 2">
    <name type="scientific">Pseudaeromonas paramecii</name>
    <dbReference type="NCBI Taxonomy" id="2138166"/>
    <lineage>
        <taxon>Bacteria</taxon>
        <taxon>Pseudomonadati</taxon>
        <taxon>Pseudomonadota</taxon>
        <taxon>Gammaproteobacteria</taxon>
        <taxon>Aeromonadales</taxon>
        <taxon>Aeromonadaceae</taxon>
        <taxon>Pseudaeromonas</taxon>
    </lineage>
</organism>
<keyword evidence="2" id="KW-1185">Reference proteome</keyword>